<dbReference type="GO" id="GO:0005737">
    <property type="term" value="C:cytoplasm"/>
    <property type="evidence" value="ECO:0007669"/>
    <property type="project" value="TreeGrafter"/>
</dbReference>
<accession>A0A9P0GF01</accession>
<dbReference type="PANTHER" id="PTHR21502">
    <property type="entry name" value="ZINC FINGER PROTEIN DZIP1"/>
    <property type="match status" value="1"/>
</dbReference>
<evidence type="ECO:0000256" key="13">
    <source>
        <dbReference type="SAM" id="MobiDB-lite"/>
    </source>
</evidence>
<keyword evidence="16" id="KW-1185">Reference proteome</keyword>
<evidence type="ECO:0000313" key="16">
    <source>
        <dbReference type="Proteomes" id="UP001153636"/>
    </source>
</evidence>
<evidence type="ECO:0000256" key="6">
    <source>
        <dbReference type="ARBA" id="ARBA00022771"/>
    </source>
</evidence>
<comment type="similarity">
    <text evidence="3">Belongs to the DZIP C2H2-type zinc-finger protein family.</text>
</comment>
<feature type="region of interest" description="Disordered" evidence="13">
    <location>
        <begin position="648"/>
        <end position="671"/>
    </location>
</feature>
<evidence type="ECO:0000256" key="1">
    <source>
        <dbReference type="ARBA" id="ARBA00004114"/>
    </source>
</evidence>
<dbReference type="PANTHER" id="PTHR21502:SF3">
    <property type="entry name" value="CILIUM ASSEMBLY PROTEIN DZIP1L"/>
    <property type="match status" value="1"/>
</dbReference>
<evidence type="ECO:0000256" key="3">
    <source>
        <dbReference type="ARBA" id="ARBA00009131"/>
    </source>
</evidence>
<evidence type="ECO:0000259" key="14">
    <source>
        <dbReference type="PROSITE" id="PS50157"/>
    </source>
</evidence>
<dbReference type="InterPro" id="IPR058883">
    <property type="entry name" value="DZIP1_dom"/>
</dbReference>
<comment type="subcellular location">
    <subcellularLocation>
        <location evidence="2">Cytoplasm</location>
        <location evidence="2">Cytoskeleton</location>
        <location evidence="2">Cilium basal body</location>
    </subcellularLocation>
    <subcellularLocation>
        <location evidence="1">Cytoplasm</location>
        <location evidence="1">Cytoskeleton</location>
        <location evidence="1">Microtubule organizing center</location>
        <location evidence="1">Centrosome</location>
        <location evidence="1">Centriole</location>
    </subcellularLocation>
</comment>
<keyword evidence="9" id="KW-0206">Cytoskeleton</keyword>
<keyword evidence="4" id="KW-0963">Cytoplasm</keyword>
<name>A0A9P0GF01_9CUCU</name>
<keyword evidence="6 11" id="KW-0863">Zinc-finger</keyword>
<dbReference type="GO" id="GO:0060271">
    <property type="term" value="P:cilium assembly"/>
    <property type="evidence" value="ECO:0007669"/>
    <property type="project" value="TreeGrafter"/>
</dbReference>
<feature type="domain" description="C2H2-type" evidence="14">
    <location>
        <begin position="143"/>
        <end position="171"/>
    </location>
</feature>
<proteinExistence type="inferred from homology"/>
<dbReference type="Pfam" id="PF25977">
    <property type="entry name" value="DZIP1"/>
    <property type="match status" value="1"/>
</dbReference>
<gene>
    <name evidence="15" type="ORF">PSYICH_LOCUS11252</name>
</gene>
<sequence>MWVENYHWHYDYARLAWDTGFCFDKYKYPNLDKNKICLIDVERIIKERDVASVDRNISTVVQYVLENDQAEVLDVNFVKLFRLSQLSVEYLLFCKKYLDRTVVLLKKDVVKLKEEIKEMKAYTEELETHISSSSSRNTPVVSFKCDICSKLFSSEDYLNSHLKKRHNGAQNKIGGNSEAEKLHSEIKELKERLNNTEKFIQEKPTEKEIDTYKSHFKEIDKDSDDKTTKLVSEIQDSFEKFRKQVEEKMGSLQSEKNFFTEKYDKLFEIVLQYKNREHEIVKIDESKPIEIPKIENTTQTSVDEYHSKKEKTKNLQIYTVQHENVFDATKKIKDADDREENIDEKIERKLSNFEENIESKISIGLGHIEDQIQAFWEKLSEVELNQTKIGDHIQSTDATVRHTTSDSSPQNKPKIKPRTKLTKQTTHAPEKGSNAEIVKQELDKILAMKSDSTSKPEIGKVQVKLESNSEFKPAVVKSAVSKMYESTTEDDLSIEEDTDSSEDFDEDKPKRVDDAVNGGITLVKKKNSPVHLKSSATDSKVSPKKPIKFEVNSSKPKSSILKNVSSIKGDVKISEKNIRTMRNQLNDLIDVSLQEMGINPHWRGIPKKTFERALDIVNHQACLNKKCLPNYDSIKKSIEQSLNSSKELKKLKQKGQPTVTRDSPNRKKSKRNVVRLQIRKHLPEETGLKPDSAVTIKNRSLYDTESETDIKTYLPKNFDQKKVHSAVIEELQSKFSENRPQQDTDSDLNSVVLFDREDKAETREKDDTKETKSALKNVAGDGGGVKKKVLFDVEDSDKNDIRKNEVEDRKDGGDNSFSDFEITE</sequence>
<evidence type="ECO:0000256" key="8">
    <source>
        <dbReference type="ARBA" id="ARBA00023054"/>
    </source>
</evidence>
<dbReference type="GO" id="GO:0008270">
    <property type="term" value="F:zinc ion binding"/>
    <property type="evidence" value="ECO:0007669"/>
    <property type="project" value="UniProtKB-KW"/>
</dbReference>
<feature type="compositionally biased region" description="Acidic residues" evidence="13">
    <location>
        <begin position="487"/>
        <end position="506"/>
    </location>
</feature>
<evidence type="ECO:0000256" key="5">
    <source>
        <dbReference type="ARBA" id="ARBA00022723"/>
    </source>
</evidence>
<evidence type="ECO:0000256" key="12">
    <source>
        <dbReference type="SAM" id="Coils"/>
    </source>
</evidence>
<dbReference type="PROSITE" id="PS00028">
    <property type="entry name" value="ZINC_FINGER_C2H2_1"/>
    <property type="match status" value="1"/>
</dbReference>
<keyword evidence="5" id="KW-0479">Metal-binding</keyword>
<dbReference type="GO" id="GO:0036064">
    <property type="term" value="C:ciliary basal body"/>
    <property type="evidence" value="ECO:0007669"/>
    <property type="project" value="TreeGrafter"/>
</dbReference>
<evidence type="ECO:0000313" key="15">
    <source>
        <dbReference type="EMBL" id="CAH1111048.1"/>
    </source>
</evidence>
<keyword evidence="10" id="KW-0966">Cell projection</keyword>
<keyword evidence="7" id="KW-0862">Zinc</keyword>
<feature type="compositionally biased region" description="Basic and acidic residues" evidence="13">
    <location>
        <begin position="798"/>
        <end position="813"/>
    </location>
</feature>
<evidence type="ECO:0000256" key="2">
    <source>
        <dbReference type="ARBA" id="ARBA00004120"/>
    </source>
</evidence>
<dbReference type="PROSITE" id="PS50157">
    <property type="entry name" value="ZINC_FINGER_C2H2_2"/>
    <property type="match status" value="1"/>
</dbReference>
<dbReference type="InterPro" id="IPR032714">
    <property type="entry name" value="DZIP1_N"/>
</dbReference>
<dbReference type="GO" id="GO:0005814">
    <property type="term" value="C:centriole"/>
    <property type="evidence" value="ECO:0007669"/>
    <property type="project" value="UniProtKB-SubCell"/>
</dbReference>
<dbReference type="SMART" id="SM00355">
    <property type="entry name" value="ZnF_C2H2"/>
    <property type="match status" value="1"/>
</dbReference>
<dbReference type="OrthoDB" id="515971at2759"/>
<feature type="region of interest" description="Disordered" evidence="13">
    <location>
        <begin position="798"/>
        <end position="824"/>
    </location>
</feature>
<evidence type="ECO:0000256" key="11">
    <source>
        <dbReference type="PROSITE-ProRule" id="PRU00042"/>
    </source>
</evidence>
<dbReference type="Pfam" id="PF13912">
    <property type="entry name" value="zf-C2H2_6"/>
    <property type="match status" value="1"/>
</dbReference>
<evidence type="ECO:0000256" key="7">
    <source>
        <dbReference type="ARBA" id="ARBA00022833"/>
    </source>
</evidence>
<feature type="region of interest" description="Disordered" evidence="13">
    <location>
        <begin position="485"/>
        <end position="516"/>
    </location>
</feature>
<evidence type="ECO:0000256" key="9">
    <source>
        <dbReference type="ARBA" id="ARBA00023212"/>
    </source>
</evidence>
<dbReference type="InterPro" id="IPR051241">
    <property type="entry name" value="DZIP_RILPL"/>
</dbReference>
<feature type="coiled-coil region" evidence="12">
    <location>
        <begin position="102"/>
        <end position="129"/>
    </location>
</feature>
<protein>
    <recommendedName>
        <fullName evidence="14">C2H2-type domain-containing protein</fullName>
    </recommendedName>
</protein>
<organism evidence="15 16">
    <name type="scientific">Psylliodes chrysocephalus</name>
    <dbReference type="NCBI Taxonomy" id="3402493"/>
    <lineage>
        <taxon>Eukaryota</taxon>
        <taxon>Metazoa</taxon>
        <taxon>Ecdysozoa</taxon>
        <taxon>Arthropoda</taxon>
        <taxon>Hexapoda</taxon>
        <taxon>Insecta</taxon>
        <taxon>Pterygota</taxon>
        <taxon>Neoptera</taxon>
        <taxon>Endopterygota</taxon>
        <taxon>Coleoptera</taxon>
        <taxon>Polyphaga</taxon>
        <taxon>Cucujiformia</taxon>
        <taxon>Chrysomeloidea</taxon>
        <taxon>Chrysomelidae</taxon>
        <taxon>Galerucinae</taxon>
        <taxon>Alticini</taxon>
        <taxon>Psylliodes</taxon>
    </lineage>
</organism>
<feature type="compositionally biased region" description="Basic and acidic residues" evidence="13">
    <location>
        <begin position="754"/>
        <end position="773"/>
    </location>
</feature>
<feature type="region of interest" description="Disordered" evidence="13">
    <location>
        <begin position="393"/>
        <end position="436"/>
    </location>
</feature>
<dbReference type="EMBL" id="OV651817">
    <property type="protein sequence ID" value="CAH1111048.1"/>
    <property type="molecule type" value="Genomic_DNA"/>
</dbReference>
<dbReference type="InterPro" id="IPR013087">
    <property type="entry name" value="Znf_C2H2_type"/>
</dbReference>
<keyword evidence="8 12" id="KW-0175">Coiled coil</keyword>
<reference evidence="15" key="1">
    <citation type="submission" date="2022-01" db="EMBL/GenBank/DDBJ databases">
        <authorList>
            <person name="King R."/>
        </authorList>
    </citation>
    <scope>NUCLEOTIDE SEQUENCE</scope>
</reference>
<dbReference type="Pfam" id="PF13815">
    <property type="entry name" value="Dzip-like_N"/>
    <property type="match status" value="1"/>
</dbReference>
<dbReference type="AlphaFoldDB" id="A0A9P0GF01"/>
<dbReference type="Gene3D" id="3.30.160.60">
    <property type="entry name" value="Classic Zinc Finger"/>
    <property type="match status" value="1"/>
</dbReference>
<evidence type="ECO:0000256" key="10">
    <source>
        <dbReference type="ARBA" id="ARBA00023273"/>
    </source>
</evidence>
<dbReference type="Proteomes" id="UP001153636">
    <property type="component" value="Chromosome 5"/>
</dbReference>
<evidence type="ECO:0000256" key="4">
    <source>
        <dbReference type="ARBA" id="ARBA00022490"/>
    </source>
</evidence>
<feature type="region of interest" description="Disordered" evidence="13">
    <location>
        <begin position="734"/>
        <end position="783"/>
    </location>
</feature>